<dbReference type="PANTHER" id="PTHR22941:SF307">
    <property type="entry name" value="SERPENTINE RECEPTOR, CLASS H"/>
    <property type="match status" value="1"/>
</dbReference>
<dbReference type="PANTHER" id="PTHR22941">
    <property type="entry name" value="SERPENTINE RECEPTOR"/>
    <property type="match status" value="1"/>
</dbReference>
<protein>
    <recommendedName>
        <fullName evidence="4">Serpentine Receptor, class H</fullName>
    </recommendedName>
</protein>
<feature type="transmembrane region" description="Helical" evidence="1">
    <location>
        <begin position="188"/>
        <end position="212"/>
    </location>
</feature>
<keyword evidence="1" id="KW-1133">Transmembrane helix</keyword>
<gene>
    <name evidence="2" type="ORF">CAMP_LOCUS3390</name>
</gene>
<feature type="transmembrane region" description="Helical" evidence="1">
    <location>
        <begin position="269"/>
        <end position="291"/>
    </location>
</feature>
<name>A0A9P1MVW8_9PELO</name>
<feature type="transmembrane region" description="Helical" evidence="1">
    <location>
        <begin position="18"/>
        <end position="38"/>
    </location>
</feature>
<evidence type="ECO:0000313" key="3">
    <source>
        <dbReference type="Proteomes" id="UP001152747"/>
    </source>
</evidence>
<keyword evidence="1" id="KW-0812">Transmembrane</keyword>
<comment type="caution">
    <text evidence="2">The sequence shown here is derived from an EMBL/GenBank/DDBJ whole genome shotgun (WGS) entry which is preliminary data.</text>
</comment>
<feature type="transmembrane region" description="Helical" evidence="1">
    <location>
        <begin position="233"/>
        <end position="257"/>
    </location>
</feature>
<keyword evidence="1" id="KW-0472">Membrane</keyword>
<organism evidence="2 3">
    <name type="scientific">Caenorhabditis angaria</name>
    <dbReference type="NCBI Taxonomy" id="860376"/>
    <lineage>
        <taxon>Eukaryota</taxon>
        <taxon>Metazoa</taxon>
        <taxon>Ecdysozoa</taxon>
        <taxon>Nematoda</taxon>
        <taxon>Chromadorea</taxon>
        <taxon>Rhabditida</taxon>
        <taxon>Rhabditina</taxon>
        <taxon>Rhabditomorpha</taxon>
        <taxon>Rhabditoidea</taxon>
        <taxon>Rhabditidae</taxon>
        <taxon>Peloderinae</taxon>
        <taxon>Caenorhabditis</taxon>
    </lineage>
</organism>
<evidence type="ECO:0008006" key="4">
    <source>
        <dbReference type="Google" id="ProtNLM"/>
    </source>
</evidence>
<dbReference type="Pfam" id="PF10318">
    <property type="entry name" value="7TM_GPCR_Srh"/>
    <property type="match status" value="1"/>
</dbReference>
<dbReference type="EMBL" id="CANHGI010000002">
    <property type="protein sequence ID" value="CAI5440753.1"/>
    <property type="molecule type" value="Genomic_DNA"/>
</dbReference>
<sequence>MCSEVQLVLATPIFYKNVLHYFSIISTPINCFAVYCIIFKTPKSVDSARICMLLLSFCSSLLDFEIGILLTPFILFPTISGYSLGFFSFFQVKEEIQIFSTLVVFIATSASIICLLENRFSQLNNTYKLKNSLIISVSNVFIGSISILIILKDLPDQNEASEQIFNSLPCLTKIESKNLFILSLDIELMGFLISATTLAFCIQGIFFVLATFQRLYFHKALNLSAHTRKLQKSFFLAICLQVSIPIMVILIPCVYIAVSCLSHYHNQALNNLAIITICFHGTLSSISMIFVHNCYRHVLLRLLLTPIKQLAKKHRHNIVSILF</sequence>
<dbReference type="InterPro" id="IPR019422">
    <property type="entry name" value="7TM_GPCR_serpentine_rcpt_Srh"/>
</dbReference>
<proteinExistence type="predicted"/>
<evidence type="ECO:0000313" key="2">
    <source>
        <dbReference type="EMBL" id="CAI5440753.1"/>
    </source>
</evidence>
<dbReference type="InterPro" id="IPR053220">
    <property type="entry name" value="Nematode_rcpt-like_serp_H"/>
</dbReference>
<evidence type="ECO:0000256" key="1">
    <source>
        <dbReference type="SAM" id="Phobius"/>
    </source>
</evidence>
<feature type="transmembrane region" description="Helical" evidence="1">
    <location>
        <begin position="50"/>
        <end position="76"/>
    </location>
</feature>
<reference evidence="2" key="1">
    <citation type="submission" date="2022-11" db="EMBL/GenBank/DDBJ databases">
        <authorList>
            <person name="Kikuchi T."/>
        </authorList>
    </citation>
    <scope>NUCLEOTIDE SEQUENCE</scope>
    <source>
        <strain evidence="2">PS1010</strain>
    </source>
</reference>
<dbReference type="AlphaFoldDB" id="A0A9P1MVW8"/>
<feature type="transmembrane region" description="Helical" evidence="1">
    <location>
        <begin position="96"/>
        <end position="117"/>
    </location>
</feature>
<dbReference type="OrthoDB" id="5859915at2759"/>
<dbReference type="Proteomes" id="UP001152747">
    <property type="component" value="Unassembled WGS sequence"/>
</dbReference>
<accession>A0A9P1MVW8</accession>
<keyword evidence="3" id="KW-1185">Reference proteome</keyword>
<feature type="transmembrane region" description="Helical" evidence="1">
    <location>
        <begin position="129"/>
        <end position="151"/>
    </location>
</feature>